<accession>A8T7H2</accession>
<dbReference type="Proteomes" id="UP000181190">
    <property type="component" value="Genome"/>
</dbReference>
<dbReference type="EMBL" id="EF999921">
    <property type="protein sequence ID" value="ABV71612.1"/>
    <property type="molecule type" value="Genomic_DNA"/>
</dbReference>
<sequence length="66" mass="7417">MAAVAGRDDDTFVFMGARHAAPVSADWFRFSGRSPVGTRRSRLTWRLTWLTCPAPPRLCRLPAERA</sequence>
<evidence type="ECO:0000313" key="1">
    <source>
        <dbReference type="EMBL" id="ABV71612.1"/>
    </source>
</evidence>
<proteinExistence type="predicted"/>
<protein>
    <submittedName>
        <fullName evidence="1">UL90</fullName>
    </submittedName>
</protein>
<organism evidence="1 2">
    <name type="scientific">Human cytomegalovirus</name>
    <name type="common">HHV-5</name>
    <name type="synonym">Human herpesvirus 5</name>
    <dbReference type="NCBI Taxonomy" id="10359"/>
    <lineage>
        <taxon>Viruses</taxon>
        <taxon>Duplodnaviria</taxon>
        <taxon>Heunggongvirae</taxon>
        <taxon>Peploviricota</taxon>
        <taxon>Herviviricetes</taxon>
        <taxon>Herpesvirales</taxon>
        <taxon>Orthoherpesviridae</taxon>
        <taxon>Betaherpesvirinae</taxon>
        <taxon>Cytomegalovirus</taxon>
        <taxon>Cytomegalovirus humanbeta5</taxon>
    </lineage>
</organism>
<evidence type="ECO:0000313" key="2">
    <source>
        <dbReference type="Proteomes" id="UP000181190"/>
    </source>
</evidence>
<reference evidence="1 2" key="1">
    <citation type="journal article" date="2008" name="J. Gen. Virol.">
        <title>Cloning and sequencing of a highly productive, endotheliotropic virus strain derived from human cytomegalovirus TB40/E.</title>
        <authorList>
            <person name="Sinzger C."/>
            <person name="Hahn G."/>
            <person name="Digel M."/>
            <person name="Katona R."/>
            <person name="Sampaio K.L."/>
            <person name="Messerle M."/>
            <person name="Hengel H."/>
            <person name="Koszinowski U."/>
            <person name="Brune W."/>
            <person name="Adler B."/>
        </authorList>
    </citation>
    <scope>NUCLEOTIDE SEQUENCE [LARGE SCALE GENOMIC DNA]</scope>
    <source>
        <strain evidence="1">TB40/E</strain>
    </source>
</reference>
<organismHost>
    <name type="scientific">Homo sapiens</name>
    <name type="common">Human</name>
    <dbReference type="NCBI Taxonomy" id="9606"/>
</organismHost>
<name>A8T7H2_HCMV</name>